<keyword evidence="2" id="KW-1185">Reference proteome</keyword>
<dbReference type="Proteomes" id="UP000325315">
    <property type="component" value="Unassembled WGS sequence"/>
</dbReference>
<accession>A0A5B6X046</accession>
<sequence>MLRQTKPFFLSLTTRLYKIIERIVSNNYQWPTKLVDSIILSNQGAGPNNIYMQTRPNQPPGFTQQVQKPPQAEYSNSLENLLKAYMVKNDALI</sequence>
<evidence type="ECO:0000313" key="1">
    <source>
        <dbReference type="EMBL" id="KAA3487601.1"/>
    </source>
</evidence>
<organism evidence="1 2">
    <name type="scientific">Gossypium australe</name>
    <dbReference type="NCBI Taxonomy" id="47621"/>
    <lineage>
        <taxon>Eukaryota</taxon>
        <taxon>Viridiplantae</taxon>
        <taxon>Streptophyta</taxon>
        <taxon>Embryophyta</taxon>
        <taxon>Tracheophyta</taxon>
        <taxon>Spermatophyta</taxon>
        <taxon>Magnoliopsida</taxon>
        <taxon>eudicotyledons</taxon>
        <taxon>Gunneridae</taxon>
        <taxon>Pentapetalae</taxon>
        <taxon>rosids</taxon>
        <taxon>malvids</taxon>
        <taxon>Malvales</taxon>
        <taxon>Malvaceae</taxon>
        <taxon>Malvoideae</taxon>
        <taxon>Gossypium</taxon>
    </lineage>
</organism>
<evidence type="ECO:0000313" key="2">
    <source>
        <dbReference type="Proteomes" id="UP000325315"/>
    </source>
</evidence>
<dbReference type="EMBL" id="SMMG02000001">
    <property type="protein sequence ID" value="KAA3487601.1"/>
    <property type="molecule type" value="Genomic_DNA"/>
</dbReference>
<name>A0A5B6X046_9ROSI</name>
<comment type="caution">
    <text evidence="1">The sequence shown here is derived from an EMBL/GenBank/DDBJ whole genome shotgun (WGS) entry which is preliminary data.</text>
</comment>
<dbReference type="AlphaFoldDB" id="A0A5B6X046"/>
<protein>
    <submittedName>
        <fullName evidence="1">Transcription factor MYB34</fullName>
    </submittedName>
</protein>
<reference evidence="2" key="1">
    <citation type="journal article" date="2019" name="Plant Biotechnol. J.">
        <title>Genome sequencing of the Australian wild diploid species Gossypium australe highlights disease resistance and delayed gland morphogenesis.</title>
        <authorList>
            <person name="Cai Y."/>
            <person name="Cai X."/>
            <person name="Wang Q."/>
            <person name="Wang P."/>
            <person name="Zhang Y."/>
            <person name="Cai C."/>
            <person name="Xu Y."/>
            <person name="Wang K."/>
            <person name="Zhou Z."/>
            <person name="Wang C."/>
            <person name="Geng S."/>
            <person name="Li B."/>
            <person name="Dong Q."/>
            <person name="Hou Y."/>
            <person name="Wang H."/>
            <person name="Ai P."/>
            <person name="Liu Z."/>
            <person name="Yi F."/>
            <person name="Sun M."/>
            <person name="An G."/>
            <person name="Cheng J."/>
            <person name="Zhang Y."/>
            <person name="Shi Q."/>
            <person name="Xie Y."/>
            <person name="Shi X."/>
            <person name="Chang Y."/>
            <person name="Huang F."/>
            <person name="Chen Y."/>
            <person name="Hong S."/>
            <person name="Mi L."/>
            <person name="Sun Q."/>
            <person name="Zhang L."/>
            <person name="Zhou B."/>
            <person name="Peng R."/>
            <person name="Zhang X."/>
            <person name="Liu F."/>
        </authorList>
    </citation>
    <scope>NUCLEOTIDE SEQUENCE [LARGE SCALE GENOMIC DNA]</scope>
    <source>
        <strain evidence="2">cv. PA1801</strain>
    </source>
</reference>
<gene>
    <name evidence="1" type="ORF">EPI10_031415</name>
</gene>
<proteinExistence type="predicted"/>